<sequence>MLIVIMKERDIYNRILAANLFSTYVIVLIVVLGVIRETLLFVDIALIYACINFVSTAGFMKFFLYDNSRI</sequence>
<comment type="subcellular location">
    <subcellularLocation>
        <location evidence="1">Cell membrane</location>
        <topology evidence="1">Multi-pass membrane protein</topology>
    </subcellularLocation>
</comment>
<evidence type="ECO:0000256" key="6">
    <source>
        <dbReference type="SAM" id="Phobius"/>
    </source>
</evidence>
<evidence type="ECO:0000256" key="4">
    <source>
        <dbReference type="ARBA" id="ARBA00022989"/>
    </source>
</evidence>
<proteinExistence type="predicted"/>
<dbReference type="NCBIfam" id="NF009249">
    <property type="entry name" value="PRK12603.1"/>
    <property type="match status" value="1"/>
</dbReference>
<evidence type="ECO:0000313" key="7">
    <source>
        <dbReference type="EMBL" id="KJV69012.1"/>
    </source>
</evidence>
<dbReference type="STRING" id="1359163.NLO413_0385"/>
<keyword evidence="8" id="KW-1185">Reference proteome</keyword>
<dbReference type="GO" id="GO:0005886">
    <property type="term" value="C:plasma membrane"/>
    <property type="evidence" value="ECO:0007669"/>
    <property type="project" value="UniProtKB-SubCell"/>
</dbReference>
<dbReference type="Pfam" id="PF04066">
    <property type="entry name" value="MrpF_PhaF"/>
    <property type="match status" value="1"/>
</dbReference>
<evidence type="ECO:0000256" key="2">
    <source>
        <dbReference type="ARBA" id="ARBA00022475"/>
    </source>
</evidence>
<feature type="transmembrane region" description="Helical" evidence="6">
    <location>
        <begin position="41"/>
        <end position="64"/>
    </location>
</feature>
<feature type="transmembrane region" description="Helical" evidence="6">
    <location>
        <begin position="12"/>
        <end position="35"/>
    </location>
</feature>
<gene>
    <name evidence="7" type="ORF">NLO413_0385</name>
</gene>
<evidence type="ECO:0000256" key="3">
    <source>
        <dbReference type="ARBA" id="ARBA00022692"/>
    </source>
</evidence>
<dbReference type="Proteomes" id="UP000033562">
    <property type="component" value="Unassembled WGS sequence"/>
</dbReference>
<protein>
    <submittedName>
        <fullName evidence="7">Multiple resistance and pH regulation F family protein</fullName>
    </submittedName>
</protein>
<dbReference type="GO" id="GO:0015075">
    <property type="term" value="F:monoatomic ion transmembrane transporter activity"/>
    <property type="evidence" value="ECO:0007669"/>
    <property type="project" value="InterPro"/>
</dbReference>
<keyword evidence="2" id="KW-1003">Cell membrane</keyword>
<evidence type="ECO:0000256" key="5">
    <source>
        <dbReference type="ARBA" id="ARBA00023136"/>
    </source>
</evidence>
<dbReference type="InterPro" id="IPR007208">
    <property type="entry name" value="MrpF/PhaF-like"/>
</dbReference>
<accession>A0A0F3NMS4</accession>
<organism evidence="7 8">
    <name type="scientific">Candidatus Neoehrlichia procyonis str. RAC413</name>
    <dbReference type="NCBI Taxonomy" id="1359163"/>
    <lineage>
        <taxon>Bacteria</taxon>
        <taxon>Pseudomonadati</taxon>
        <taxon>Pseudomonadota</taxon>
        <taxon>Alphaproteobacteria</taxon>
        <taxon>Rickettsiales</taxon>
        <taxon>Anaplasmataceae</taxon>
        <taxon>Candidatus Neoehrlichia</taxon>
    </lineage>
</organism>
<comment type="caution">
    <text evidence="7">The sequence shown here is derived from an EMBL/GenBank/DDBJ whole genome shotgun (WGS) entry which is preliminary data.</text>
</comment>
<evidence type="ECO:0000313" key="8">
    <source>
        <dbReference type="Proteomes" id="UP000033562"/>
    </source>
</evidence>
<name>A0A0F3NMS4_9RICK</name>
<dbReference type="EMBL" id="LANX01000001">
    <property type="protein sequence ID" value="KJV69012.1"/>
    <property type="molecule type" value="Genomic_DNA"/>
</dbReference>
<keyword evidence="5 6" id="KW-0472">Membrane</keyword>
<dbReference type="AlphaFoldDB" id="A0A0F3NMS4"/>
<keyword evidence="4 6" id="KW-1133">Transmembrane helix</keyword>
<keyword evidence="3 6" id="KW-0812">Transmembrane</keyword>
<reference evidence="7 8" key="1">
    <citation type="submission" date="2015-02" db="EMBL/GenBank/DDBJ databases">
        <title>Genome Sequencing of Rickettsiales.</title>
        <authorList>
            <person name="Daugherty S.C."/>
            <person name="Su Q."/>
            <person name="Abolude K."/>
            <person name="Beier-Sexton M."/>
            <person name="Carlyon J.A."/>
            <person name="Carter R."/>
            <person name="Day N.P."/>
            <person name="Dumler S.J."/>
            <person name="Dyachenko V."/>
            <person name="Godinez A."/>
            <person name="Kurtti T.J."/>
            <person name="Lichay M."/>
            <person name="Mullins K.E."/>
            <person name="Ott S."/>
            <person name="Pappas-Brown V."/>
            <person name="Paris D.H."/>
            <person name="Patel P."/>
            <person name="Richards A.L."/>
            <person name="Sadzewicz L."/>
            <person name="Sears K."/>
            <person name="Seidman D."/>
            <person name="Sengamalay N."/>
            <person name="Stenos J."/>
            <person name="Tallon L.J."/>
            <person name="Vincent G."/>
            <person name="Fraser C.M."/>
            <person name="Munderloh U."/>
            <person name="Dunning-Hotopp J.C."/>
        </authorList>
    </citation>
    <scope>NUCLEOTIDE SEQUENCE [LARGE SCALE GENOMIC DNA]</scope>
    <source>
        <strain evidence="7 8">RAC413</strain>
    </source>
</reference>
<evidence type="ECO:0000256" key="1">
    <source>
        <dbReference type="ARBA" id="ARBA00004651"/>
    </source>
</evidence>